<evidence type="ECO:0000313" key="1">
    <source>
        <dbReference type="EMBL" id="CAG8648715.1"/>
    </source>
</evidence>
<comment type="caution">
    <text evidence="1">The sequence shown here is derived from an EMBL/GenBank/DDBJ whole genome shotgun (WGS) entry which is preliminary data.</text>
</comment>
<organism evidence="1 2">
    <name type="scientific">Racocetra fulgida</name>
    <dbReference type="NCBI Taxonomy" id="60492"/>
    <lineage>
        <taxon>Eukaryota</taxon>
        <taxon>Fungi</taxon>
        <taxon>Fungi incertae sedis</taxon>
        <taxon>Mucoromycota</taxon>
        <taxon>Glomeromycotina</taxon>
        <taxon>Glomeromycetes</taxon>
        <taxon>Diversisporales</taxon>
        <taxon>Gigasporaceae</taxon>
        <taxon>Racocetra</taxon>
    </lineage>
</organism>
<reference evidence="1" key="1">
    <citation type="submission" date="2021-06" db="EMBL/GenBank/DDBJ databases">
        <authorList>
            <person name="Kallberg Y."/>
            <person name="Tangrot J."/>
            <person name="Rosling A."/>
        </authorList>
    </citation>
    <scope>NUCLEOTIDE SEQUENCE</scope>
    <source>
        <strain evidence="1">IN212</strain>
    </source>
</reference>
<proteinExistence type="predicted"/>
<keyword evidence="2" id="KW-1185">Reference proteome</keyword>
<sequence>MHQLYTIYIFDDEYENESLVDLSSQFTSQYNESNNTNNNNSINNSINDKLYNMLPTG</sequence>
<protein>
    <submittedName>
        <fullName evidence="1">18530_t:CDS:1</fullName>
    </submittedName>
</protein>
<dbReference type="Proteomes" id="UP000789396">
    <property type="component" value="Unassembled WGS sequence"/>
</dbReference>
<dbReference type="EMBL" id="CAJVPZ010013422">
    <property type="protein sequence ID" value="CAG8648715.1"/>
    <property type="molecule type" value="Genomic_DNA"/>
</dbReference>
<name>A0A9N9DQV3_9GLOM</name>
<evidence type="ECO:0000313" key="2">
    <source>
        <dbReference type="Proteomes" id="UP000789396"/>
    </source>
</evidence>
<dbReference type="AlphaFoldDB" id="A0A9N9DQV3"/>
<gene>
    <name evidence="1" type="ORF">RFULGI_LOCUS8363</name>
</gene>
<accession>A0A9N9DQV3</accession>